<dbReference type="EC" id="2.7.7.7" evidence="2"/>
<dbReference type="GO" id="GO:0009360">
    <property type="term" value="C:DNA polymerase III complex"/>
    <property type="evidence" value="ECO:0007669"/>
    <property type="project" value="InterPro"/>
</dbReference>
<evidence type="ECO:0000256" key="1">
    <source>
        <dbReference type="ARBA" id="ARBA00006360"/>
    </source>
</evidence>
<evidence type="ECO:0000259" key="13">
    <source>
        <dbReference type="SMART" id="SM00382"/>
    </source>
</evidence>
<dbReference type="CDD" id="cd18137">
    <property type="entry name" value="HLD_clamp_pol_III_gamma_tau"/>
    <property type="match status" value="1"/>
</dbReference>
<keyword evidence="10" id="KW-0239">DNA-directed DNA polymerase</keyword>
<protein>
    <recommendedName>
        <fullName evidence="2">DNA-directed DNA polymerase</fullName>
        <ecNumber evidence="2">2.7.7.7</ecNumber>
    </recommendedName>
</protein>
<dbReference type="SUPFAM" id="SSF48019">
    <property type="entry name" value="post-AAA+ oligomerization domain-like"/>
    <property type="match status" value="1"/>
</dbReference>
<dbReference type="Gene3D" id="1.10.8.60">
    <property type="match status" value="1"/>
</dbReference>
<comment type="caution">
    <text evidence="14">The sequence shown here is derived from an EMBL/GenBank/DDBJ whole genome shotgun (WGS) entry which is preliminary data.</text>
</comment>
<dbReference type="InterPro" id="IPR012763">
    <property type="entry name" value="DNA_pol_III_sug/sutau_N"/>
</dbReference>
<dbReference type="GO" id="GO:0005524">
    <property type="term" value="F:ATP binding"/>
    <property type="evidence" value="ECO:0007669"/>
    <property type="project" value="UniProtKB-KW"/>
</dbReference>
<sequence length="817" mass="86831">MSTALYRRYRPDTFTDVIGQEHVTAPLVTALGKDAVSHAYLFSGPRGCGKTTSARILARCLNCAEGPTGQPCGECESCRDLASGGPGSLDVIEIDAASHGGVDDARDLRERATFAPVRDRYKIFIIDEAHMVTAAGFNALLKIVEEPPEHIKFIFATTEPDKVIGTIRSRTHHYPFRLVPPEPLLEYLERLCIAENVDVAPGVLQLVLRAGGGSVRDTLSVLDQLIAGAESRGLDYDRAVALLGFTHAALLDQVVDAVSALDGAQAFQVVDRVVQSGQDPRRFVEDLLERLRDLIIVKSVPESPQAILRGVPEDQIRIMQNQVGHIGAAELTRAADITATALTEMVGATSPRLHLELLMARLLLPHAESGQASIAARLERLERRMDFTTGAGTTPPGEAPAGAQPAETTTPPTTPETQQPKPRSAEAPQHQAAAPSSAPTAQSQPEPRAPAANPELARRDQPTSEPSAPAASEHTERMQQAWPDVVEAMKSRSRVLWMLVKGNVQVTGFDGKTLALSFSNDGARNTFTNRGGEQALTDAVQEVVGINVRFTLGGQPAQPQGRTHPPGGGAPPKAEGRTEASAPAKATPEPAPTTAEPPEASPESAESAKATREPPAPSHTAPESSSRRPRPAVHEAEADFTPTPPDDGWVPPLEEPPDLPPPESGYGSLSPNSAQGQTEAPQQDAPSSRRVPEKPVVPAFARRANRAQAPRSGPQGSSNGASPASAAAPNGTGAEIRNRLASRQSGGSWTPTAERPEDLYDTSPPPDWAEVQPPSADLEEVASEDDAELEHSGVFGRKAIERILDGVLIEEGRLDEP</sequence>
<dbReference type="CDD" id="cd00009">
    <property type="entry name" value="AAA"/>
    <property type="match status" value="1"/>
</dbReference>
<dbReference type="Pfam" id="PF22608">
    <property type="entry name" value="DNAX_ATPase_lid"/>
    <property type="match status" value="1"/>
</dbReference>
<evidence type="ECO:0000256" key="12">
    <source>
        <dbReference type="SAM" id="MobiDB-lite"/>
    </source>
</evidence>
<feature type="compositionally biased region" description="Low complexity" evidence="12">
    <location>
        <begin position="712"/>
        <end position="734"/>
    </location>
</feature>
<organism evidence="14 15">
    <name type="scientific">Nesterenkonia salmonea</name>
    <dbReference type="NCBI Taxonomy" id="1804987"/>
    <lineage>
        <taxon>Bacteria</taxon>
        <taxon>Bacillati</taxon>
        <taxon>Actinomycetota</taxon>
        <taxon>Actinomycetes</taxon>
        <taxon>Micrococcales</taxon>
        <taxon>Micrococcaceae</taxon>
        <taxon>Nesterenkonia</taxon>
    </lineage>
</organism>
<dbReference type="InterPro" id="IPR008921">
    <property type="entry name" value="DNA_pol3_clamp-load_cplx_C"/>
</dbReference>
<keyword evidence="4" id="KW-0548">Nucleotidyltransferase</keyword>
<feature type="region of interest" description="Disordered" evidence="12">
    <location>
        <begin position="387"/>
        <end position="478"/>
    </location>
</feature>
<proteinExistence type="inferred from homology"/>
<dbReference type="Pfam" id="PF12169">
    <property type="entry name" value="DNA_pol3_gamma3"/>
    <property type="match status" value="1"/>
</dbReference>
<dbReference type="InterPro" id="IPR022754">
    <property type="entry name" value="DNA_pol_III_gamma-3"/>
</dbReference>
<evidence type="ECO:0000256" key="6">
    <source>
        <dbReference type="ARBA" id="ARBA00022723"/>
    </source>
</evidence>
<dbReference type="Gene3D" id="1.20.272.10">
    <property type="match status" value="1"/>
</dbReference>
<dbReference type="InterPro" id="IPR050238">
    <property type="entry name" value="DNA_Rep/Repair_Clamp_Loader"/>
</dbReference>
<evidence type="ECO:0000256" key="7">
    <source>
        <dbReference type="ARBA" id="ARBA00022741"/>
    </source>
</evidence>
<accession>A0A5R9B898</accession>
<feature type="compositionally biased region" description="Low complexity" evidence="12">
    <location>
        <begin position="579"/>
        <end position="608"/>
    </location>
</feature>
<dbReference type="GO" id="GO:0006261">
    <property type="term" value="P:DNA-templated DNA replication"/>
    <property type="evidence" value="ECO:0007669"/>
    <property type="project" value="TreeGrafter"/>
</dbReference>
<keyword evidence="3" id="KW-0808">Transferase</keyword>
<feature type="compositionally biased region" description="Polar residues" evidence="12">
    <location>
        <begin position="741"/>
        <end position="751"/>
    </location>
</feature>
<comment type="similarity">
    <text evidence="1">Belongs to the DnaX/STICHEL family.</text>
</comment>
<dbReference type="InterPro" id="IPR003593">
    <property type="entry name" value="AAA+_ATPase"/>
</dbReference>
<keyword evidence="6" id="KW-0479">Metal-binding</keyword>
<dbReference type="AlphaFoldDB" id="A0A5R9B898"/>
<dbReference type="SUPFAM" id="SSF52540">
    <property type="entry name" value="P-loop containing nucleoside triphosphate hydrolases"/>
    <property type="match status" value="1"/>
</dbReference>
<dbReference type="SMART" id="SM00382">
    <property type="entry name" value="AAA"/>
    <property type="match status" value="1"/>
</dbReference>
<dbReference type="GO" id="GO:0046872">
    <property type="term" value="F:metal ion binding"/>
    <property type="evidence" value="ECO:0007669"/>
    <property type="project" value="UniProtKB-KW"/>
</dbReference>
<dbReference type="GO" id="GO:0003677">
    <property type="term" value="F:DNA binding"/>
    <property type="evidence" value="ECO:0007669"/>
    <property type="project" value="InterPro"/>
</dbReference>
<keyword evidence="9" id="KW-0067">ATP-binding</keyword>
<evidence type="ECO:0000313" key="14">
    <source>
        <dbReference type="EMBL" id="TLP94185.1"/>
    </source>
</evidence>
<evidence type="ECO:0000256" key="10">
    <source>
        <dbReference type="ARBA" id="ARBA00022932"/>
    </source>
</evidence>
<dbReference type="GO" id="GO:0003887">
    <property type="term" value="F:DNA-directed DNA polymerase activity"/>
    <property type="evidence" value="ECO:0007669"/>
    <property type="project" value="UniProtKB-KW"/>
</dbReference>
<feature type="compositionally biased region" description="Low complexity" evidence="12">
    <location>
        <begin position="388"/>
        <end position="445"/>
    </location>
</feature>
<evidence type="ECO:0000256" key="4">
    <source>
        <dbReference type="ARBA" id="ARBA00022695"/>
    </source>
</evidence>
<dbReference type="NCBIfam" id="NF005846">
    <property type="entry name" value="PRK07764.1-6"/>
    <property type="match status" value="1"/>
</dbReference>
<gene>
    <name evidence="14" type="ORF">FEF26_12310</name>
</gene>
<dbReference type="RefSeq" id="WP_138253839.1">
    <property type="nucleotide sequence ID" value="NZ_VAVZ01000037.1"/>
</dbReference>
<name>A0A5R9B898_9MICC</name>
<dbReference type="OrthoDB" id="9810148at2"/>
<evidence type="ECO:0000256" key="5">
    <source>
        <dbReference type="ARBA" id="ARBA00022705"/>
    </source>
</evidence>
<dbReference type="Gene3D" id="3.40.50.300">
    <property type="entry name" value="P-loop containing nucleotide triphosphate hydrolases"/>
    <property type="match status" value="1"/>
</dbReference>
<feature type="compositionally biased region" description="Acidic residues" evidence="12">
    <location>
        <begin position="777"/>
        <end position="788"/>
    </location>
</feature>
<feature type="region of interest" description="Disordered" evidence="12">
    <location>
        <begin position="552"/>
        <end position="790"/>
    </location>
</feature>
<evidence type="ECO:0000313" key="15">
    <source>
        <dbReference type="Proteomes" id="UP000310458"/>
    </source>
</evidence>
<dbReference type="EMBL" id="VAVZ01000037">
    <property type="protein sequence ID" value="TLP94185.1"/>
    <property type="molecule type" value="Genomic_DNA"/>
</dbReference>
<keyword evidence="15" id="KW-1185">Reference proteome</keyword>
<feature type="compositionally biased region" description="Polar residues" evidence="12">
    <location>
        <begin position="667"/>
        <end position="686"/>
    </location>
</feature>
<dbReference type="FunFam" id="3.40.50.300:FF:000014">
    <property type="entry name" value="DNA polymerase III subunit gamma/tau"/>
    <property type="match status" value="1"/>
</dbReference>
<reference evidence="14 15" key="1">
    <citation type="submission" date="2019-05" db="EMBL/GenBank/DDBJ databases">
        <title>Nesterenkonia sp. GY074 isolated from the Southern Atlantic Ocean.</title>
        <authorList>
            <person name="Zhang G."/>
        </authorList>
    </citation>
    <scope>NUCLEOTIDE SEQUENCE [LARGE SCALE GENOMIC DNA]</scope>
    <source>
        <strain evidence="14 15">GY074</strain>
    </source>
</reference>
<evidence type="ECO:0000256" key="2">
    <source>
        <dbReference type="ARBA" id="ARBA00012417"/>
    </source>
</evidence>
<evidence type="ECO:0000256" key="3">
    <source>
        <dbReference type="ARBA" id="ARBA00022679"/>
    </source>
</evidence>
<dbReference type="NCBIfam" id="TIGR02397">
    <property type="entry name" value="dnaX_nterm"/>
    <property type="match status" value="1"/>
</dbReference>
<dbReference type="PANTHER" id="PTHR11669">
    <property type="entry name" value="REPLICATION FACTOR C / DNA POLYMERASE III GAMMA-TAU SUBUNIT"/>
    <property type="match status" value="1"/>
</dbReference>
<keyword evidence="8" id="KW-0862">Zinc</keyword>
<evidence type="ECO:0000256" key="11">
    <source>
        <dbReference type="ARBA" id="ARBA00049244"/>
    </source>
</evidence>
<keyword evidence="7" id="KW-0547">Nucleotide-binding</keyword>
<keyword evidence="5" id="KW-0235">DNA replication</keyword>
<dbReference type="InterPro" id="IPR045085">
    <property type="entry name" value="HLD_clamp_pol_III_gamma_tau"/>
</dbReference>
<comment type="catalytic activity">
    <reaction evidence="11">
        <text>DNA(n) + a 2'-deoxyribonucleoside 5'-triphosphate = DNA(n+1) + diphosphate</text>
        <dbReference type="Rhea" id="RHEA:22508"/>
        <dbReference type="Rhea" id="RHEA-COMP:17339"/>
        <dbReference type="Rhea" id="RHEA-COMP:17340"/>
        <dbReference type="ChEBI" id="CHEBI:33019"/>
        <dbReference type="ChEBI" id="CHEBI:61560"/>
        <dbReference type="ChEBI" id="CHEBI:173112"/>
        <dbReference type="EC" id="2.7.7.7"/>
    </reaction>
</comment>
<evidence type="ECO:0000256" key="9">
    <source>
        <dbReference type="ARBA" id="ARBA00022840"/>
    </source>
</evidence>
<dbReference type="Pfam" id="PF13177">
    <property type="entry name" value="DNA_pol3_delta2"/>
    <property type="match status" value="1"/>
</dbReference>
<evidence type="ECO:0000256" key="8">
    <source>
        <dbReference type="ARBA" id="ARBA00022833"/>
    </source>
</evidence>
<dbReference type="PANTHER" id="PTHR11669:SF0">
    <property type="entry name" value="PROTEIN STICHEL-LIKE 2"/>
    <property type="match status" value="1"/>
</dbReference>
<dbReference type="Proteomes" id="UP000310458">
    <property type="component" value="Unassembled WGS sequence"/>
</dbReference>
<dbReference type="InterPro" id="IPR027417">
    <property type="entry name" value="P-loop_NTPase"/>
</dbReference>
<feature type="domain" description="AAA+ ATPase" evidence="13">
    <location>
        <begin position="36"/>
        <end position="184"/>
    </location>
</feature>